<feature type="transmembrane region" description="Helical" evidence="1">
    <location>
        <begin position="36"/>
        <end position="53"/>
    </location>
</feature>
<sequence length="271" mass="29946">MQSKKITLIVNIILLIAGLVCIAVGCFKLITNEVALATTGLGAGLVFLFSATIERFESLKGMSLEVTTRKLDDKIHEASEVVKELKQLAEISGHTLSLLAARVGRWGGSFTFEESYRLAQQVRDNLTSLKCEKSTITHALNPWVTIVIADLVRKLLGPVTEELNTLEQQLRREIDKLPSPIKADDPEYLALVQRAQALSAHLHPGCDVSMLDSNKTMAAIETYVSTAPELDTAAKLKHLNNITQWSSEVDFLLKQSDVKNPSLWIEALKKK</sequence>
<evidence type="ECO:0000256" key="1">
    <source>
        <dbReference type="SAM" id="Phobius"/>
    </source>
</evidence>
<keyword evidence="1" id="KW-1133">Transmembrane helix</keyword>
<feature type="transmembrane region" description="Helical" evidence="1">
    <location>
        <begin position="7"/>
        <end position="30"/>
    </location>
</feature>
<organism evidence="2 3">
    <name type="scientific">Pseudomonas corrugata</name>
    <dbReference type="NCBI Taxonomy" id="47879"/>
    <lineage>
        <taxon>Bacteria</taxon>
        <taxon>Pseudomonadati</taxon>
        <taxon>Pseudomonadota</taxon>
        <taxon>Gammaproteobacteria</taxon>
        <taxon>Pseudomonadales</taxon>
        <taxon>Pseudomonadaceae</taxon>
        <taxon>Pseudomonas</taxon>
    </lineage>
</organism>
<keyword evidence="1" id="KW-0812">Transmembrane</keyword>
<proteinExistence type="predicted"/>
<evidence type="ECO:0000313" key="2">
    <source>
        <dbReference type="EMBL" id="NUT88905.1"/>
    </source>
</evidence>
<name>A0A7Y5Z8A8_9PSED</name>
<accession>A0A7Y5Z8A8</accession>
<dbReference type="EMBL" id="JABFMR010000022">
    <property type="protein sequence ID" value="NUT88905.1"/>
    <property type="molecule type" value="Genomic_DNA"/>
</dbReference>
<dbReference type="PROSITE" id="PS51257">
    <property type="entry name" value="PROKAR_LIPOPROTEIN"/>
    <property type="match status" value="1"/>
</dbReference>
<comment type="caution">
    <text evidence="2">The sequence shown here is derived from an EMBL/GenBank/DDBJ whole genome shotgun (WGS) entry which is preliminary data.</text>
</comment>
<reference evidence="2 3" key="1">
    <citation type="journal article" date="2020" name="Front. Plant Sci.">
        <title>Isolation of Rhizosphere Bacteria That Improve Quality and Water Stress Tolerance in Greenhouse Ornamentals.</title>
        <authorList>
            <person name="Nordstedt N.P."/>
            <person name="Jones M.L."/>
        </authorList>
    </citation>
    <scope>NUCLEOTIDE SEQUENCE [LARGE SCALE GENOMIC DNA]</scope>
    <source>
        <strain evidence="2 3">C7D2</strain>
    </source>
</reference>
<gene>
    <name evidence="2" type="ORF">HNO91_20960</name>
</gene>
<dbReference type="AlphaFoldDB" id="A0A7Y5Z8A8"/>
<keyword evidence="1" id="KW-0472">Membrane</keyword>
<evidence type="ECO:0000313" key="3">
    <source>
        <dbReference type="Proteomes" id="UP000536720"/>
    </source>
</evidence>
<dbReference type="RefSeq" id="WP_175363518.1">
    <property type="nucleotide sequence ID" value="NZ_JABFMR010000022.1"/>
</dbReference>
<dbReference type="Proteomes" id="UP000536720">
    <property type="component" value="Unassembled WGS sequence"/>
</dbReference>
<protein>
    <submittedName>
        <fullName evidence="2">Uncharacterized protein</fullName>
    </submittedName>
</protein>